<dbReference type="RefSeq" id="WP_073168827.1">
    <property type="nucleotide sequence ID" value="NZ_FQZE01000012.1"/>
</dbReference>
<evidence type="ECO:0000313" key="14">
    <source>
        <dbReference type="Proteomes" id="UP000184050"/>
    </source>
</evidence>
<dbReference type="GO" id="GO:0033512">
    <property type="term" value="P:L-lysine catabolic process to acetyl-CoA via saccharopine"/>
    <property type="evidence" value="ECO:0007669"/>
    <property type="project" value="UniProtKB-UniPathway"/>
</dbReference>
<dbReference type="FunFam" id="3.30.559.10:FF:000007">
    <property type="entry name" value="Dihydrolipoamide acetyltransferase component of pyruvate dehydrogenase complex"/>
    <property type="match status" value="1"/>
</dbReference>
<dbReference type="CDD" id="cd06849">
    <property type="entry name" value="lipoyl_domain"/>
    <property type="match status" value="1"/>
</dbReference>
<evidence type="ECO:0000256" key="4">
    <source>
        <dbReference type="ARBA" id="ARBA00007317"/>
    </source>
</evidence>
<dbReference type="EC" id="2.3.1.61" evidence="10"/>
<feature type="compositionally biased region" description="Basic and acidic residues" evidence="11">
    <location>
        <begin position="184"/>
        <end position="193"/>
    </location>
</feature>
<feature type="compositionally biased region" description="Low complexity" evidence="11">
    <location>
        <begin position="168"/>
        <end position="181"/>
    </location>
</feature>
<comment type="catalytic activity">
    <reaction evidence="9">
        <text>N(6)-[(R)-dihydrolipoyl]-L-lysyl-[protein] + succinyl-CoA = N(6)-[(R)-S(8)-succinyldihydrolipoyl]-L-lysyl-[protein] + CoA</text>
        <dbReference type="Rhea" id="RHEA:15213"/>
        <dbReference type="Rhea" id="RHEA-COMP:10475"/>
        <dbReference type="Rhea" id="RHEA-COMP:20092"/>
        <dbReference type="ChEBI" id="CHEBI:57287"/>
        <dbReference type="ChEBI" id="CHEBI:57292"/>
        <dbReference type="ChEBI" id="CHEBI:83100"/>
        <dbReference type="ChEBI" id="CHEBI:83120"/>
        <dbReference type="EC" id="2.3.1.61"/>
    </reaction>
</comment>
<evidence type="ECO:0000256" key="2">
    <source>
        <dbReference type="ARBA" id="ARBA00004052"/>
    </source>
</evidence>
<dbReference type="Proteomes" id="UP000184050">
    <property type="component" value="Unassembled WGS sequence"/>
</dbReference>
<reference evidence="13 14" key="1">
    <citation type="submission" date="2016-11" db="EMBL/GenBank/DDBJ databases">
        <authorList>
            <person name="Jaros S."/>
            <person name="Januszkiewicz K."/>
            <person name="Wedrychowicz H."/>
        </authorList>
    </citation>
    <scope>NUCLEOTIDE SEQUENCE [LARGE SCALE GENOMIC DNA]</scope>
    <source>
        <strain evidence="13 14">DSM 27063</strain>
    </source>
</reference>
<name>A0A1M6GYE1_9BACT</name>
<dbReference type="STRING" id="1168035.SAMN05444280_1129"/>
<dbReference type="GO" id="GO:0045252">
    <property type="term" value="C:oxoglutarate dehydrogenase complex"/>
    <property type="evidence" value="ECO:0007669"/>
    <property type="project" value="UniProtKB-UniRule"/>
</dbReference>
<dbReference type="InterPro" id="IPR000089">
    <property type="entry name" value="Biotin_lipoyl"/>
</dbReference>
<dbReference type="InterPro" id="IPR001078">
    <property type="entry name" value="2-oxoacid_DH_actylTfrase"/>
</dbReference>
<evidence type="ECO:0000256" key="5">
    <source>
        <dbReference type="ARBA" id="ARBA00022532"/>
    </source>
</evidence>
<dbReference type="AlphaFoldDB" id="A0A1M6GYE1"/>
<dbReference type="InterPro" id="IPR011053">
    <property type="entry name" value="Single_hybrid_motif"/>
</dbReference>
<dbReference type="Gene3D" id="2.40.50.100">
    <property type="match status" value="1"/>
</dbReference>
<keyword evidence="5" id="KW-0816">Tricarboxylic acid cycle</keyword>
<dbReference type="SUPFAM" id="SSF52777">
    <property type="entry name" value="CoA-dependent acyltransferases"/>
    <property type="match status" value="1"/>
</dbReference>
<gene>
    <name evidence="13" type="ORF">SAMN05444280_1129</name>
</gene>
<organism evidence="13 14">
    <name type="scientific">Tangfeifania diversioriginum</name>
    <dbReference type="NCBI Taxonomy" id="1168035"/>
    <lineage>
        <taxon>Bacteria</taxon>
        <taxon>Pseudomonadati</taxon>
        <taxon>Bacteroidota</taxon>
        <taxon>Bacteroidia</taxon>
        <taxon>Marinilabiliales</taxon>
        <taxon>Prolixibacteraceae</taxon>
        <taxon>Tangfeifania</taxon>
    </lineage>
</organism>
<dbReference type="PANTHER" id="PTHR43416">
    <property type="entry name" value="DIHYDROLIPOYLLYSINE-RESIDUE SUCCINYLTRANSFERASE COMPONENT OF 2-OXOGLUTARATE DEHYDROGENASE COMPLEX, MITOCHONDRIAL-RELATED"/>
    <property type="match status" value="1"/>
</dbReference>
<comment type="pathway">
    <text evidence="3">Amino-acid degradation; L-lysine degradation via saccharopine pathway; glutaryl-CoA from L-lysine: step 6/6.</text>
</comment>
<dbReference type="PROSITE" id="PS50968">
    <property type="entry name" value="BIOTINYL_LIPOYL"/>
    <property type="match status" value="1"/>
</dbReference>
<proteinExistence type="inferred from homology"/>
<dbReference type="Pfam" id="PF00364">
    <property type="entry name" value="Biotin_lipoyl"/>
    <property type="match status" value="1"/>
</dbReference>
<dbReference type="OrthoDB" id="9805770at2"/>
<comment type="function">
    <text evidence="2">E2 component of the 2-oxoglutarate dehydrogenase (OGDH) complex which catalyzes the second step in the conversion of 2-oxoglutarate to succinyl-CoA and CO(2).</text>
</comment>
<dbReference type="GO" id="GO:0005829">
    <property type="term" value="C:cytosol"/>
    <property type="evidence" value="ECO:0007669"/>
    <property type="project" value="TreeGrafter"/>
</dbReference>
<protein>
    <recommendedName>
        <fullName evidence="10">Dihydrolipoyllysine-residue succinyltransferase</fullName>
        <ecNumber evidence="10">2.3.1.61</ecNumber>
    </recommendedName>
</protein>
<dbReference type="UniPathway" id="UPA00868">
    <property type="reaction ID" value="UER00840"/>
</dbReference>
<evidence type="ECO:0000313" key="13">
    <source>
        <dbReference type="EMBL" id="SHJ14942.1"/>
    </source>
</evidence>
<dbReference type="InterPro" id="IPR006255">
    <property type="entry name" value="SucB"/>
</dbReference>
<evidence type="ECO:0000256" key="8">
    <source>
        <dbReference type="ARBA" id="ARBA00023315"/>
    </source>
</evidence>
<dbReference type="GO" id="GO:0006099">
    <property type="term" value="P:tricarboxylic acid cycle"/>
    <property type="evidence" value="ECO:0007669"/>
    <property type="project" value="UniProtKB-UniRule"/>
</dbReference>
<feature type="domain" description="Lipoyl-binding" evidence="12">
    <location>
        <begin position="2"/>
        <end position="76"/>
    </location>
</feature>
<evidence type="ECO:0000256" key="6">
    <source>
        <dbReference type="ARBA" id="ARBA00022679"/>
    </source>
</evidence>
<keyword evidence="6" id="KW-0808">Transferase</keyword>
<accession>A0A1M6GYE1</accession>
<evidence type="ECO:0000256" key="3">
    <source>
        <dbReference type="ARBA" id="ARBA00005145"/>
    </source>
</evidence>
<dbReference type="PROSITE" id="PS00189">
    <property type="entry name" value="LIPOYL"/>
    <property type="match status" value="1"/>
</dbReference>
<dbReference type="EMBL" id="FQZE01000012">
    <property type="protein sequence ID" value="SHJ14942.1"/>
    <property type="molecule type" value="Genomic_DNA"/>
</dbReference>
<sequence length="428" mass="46841">MIVEVKVPSPGESITEVEIGSWLVENGAVVEKDQEIAEVESDKATLTIVASDSGKIELKAEEGETVEVGAVVCTIDNSVTPEAKKEEKTEKSDSGKEDKKEEVKSEPEKKDAEPVPEKKDEAKEEKSAETDKVKVTPVAKELMKEHGISVDDVIKGLKRLGKNEVETAMNAPAGAPQAVAPQKEASREVERNRMSSLRRKLSERLVSVKNETAMLTTFNEVDMKPVMDLRKKYQNQFVEKHGFKVGFMSFFTKAAALAMDFHPMVNAQMDGDEIVSPQFVDVGIAVSTPKGLMVPIVRNAESKSIPQIELEIKELAAKARNKKISVDELTGGTFTITNGGVFGSLLSTPIINPPQSAILGMHNIQERPVAIDGQVVIRPMMYIALSYDHRIIDGKDSVGFLVKVKEFLENPERLFTGGKDAAKLLLGI</sequence>
<feature type="compositionally biased region" description="Basic and acidic residues" evidence="11">
    <location>
        <begin position="82"/>
        <end position="132"/>
    </location>
</feature>
<dbReference type="SUPFAM" id="SSF51230">
    <property type="entry name" value="Single hybrid motif"/>
    <property type="match status" value="1"/>
</dbReference>
<dbReference type="InterPro" id="IPR050537">
    <property type="entry name" value="2-oxoacid_dehydrogenase"/>
</dbReference>
<keyword evidence="8" id="KW-0012">Acyltransferase</keyword>
<dbReference type="InterPro" id="IPR003016">
    <property type="entry name" value="2-oxoA_DH_lipoyl-BS"/>
</dbReference>
<evidence type="ECO:0000256" key="9">
    <source>
        <dbReference type="ARBA" id="ARBA00052761"/>
    </source>
</evidence>
<dbReference type="PANTHER" id="PTHR43416:SF5">
    <property type="entry name" value="DIHYDROLIPOYLLYSINE-RESIDUE SUCCINYLTRANSFERASE COMPONENT OF 2-OXOGLUTARATE DEHYDROGENASE COMPLEX, MITOCHONDRIAL"/>
    <property type="match status" value="1"/>
</dbReference>
<keyword evidence="14" id="KW-1185">Reference proteome</keyword>
<dbReference type="GO" id="GO:0004149">
    <property type="term" value="F:dihydrolipoyllysine-residue succinyltransferase activity"/>
    <property type="evidence" value="ECO:0007669"/>
    <property type="project" value="UniProtKB-UniRule"/>
</dbReference>
<feature type="region of interest" description="Disordered" evidence="11">
    <location>
        <begin position="74"/>
        <end position="132"/>
    </location>
</feature>
<evidence type="ECO:0000259" key="12">
    <source>
        <dbReference type="PROSITE" id="PS50968"/>
    </source>
</evidence>
<dbReference type="Gene3D" id="3.30.559.10">
    <property type="entry name" value="Chloramphenicol acetyltransferase-like domain"/>
    <property type="match status" value="1"/>
</dbReference>
<dbReference type="NCBIfam" id="NF004309">
    <property type="entry name" value="PRK05704.1"/>
    <property type="match status" value="1"/>
</dbReference>
<evidence type="ECO:0000256" key="10">
    <source>
        <dbReference type="NCBIfam" id="TIGR01347"/>
    </source>
</evidence>
<dbReference type="NCBIfam" id="TIGR01347">
    <property type="entry name" value="sucB"/>
    <property type="match status" value="1"/>
</dbReference>
<dbReference type="Pfam" id="PF00198">
    <property type="entry name" value="2-oxoacid_dh"/>
    <property type="match status" value="1"/>
</dbReference>
<comment type="cofactor">
    <cofactor evidence="1">
        <name>(R)-lipoate</name>
        <dbReference type="ChEBI" id="CHEBI:83088"/>
    </cofactor>
</comment>
<evidence type="ECO:0000256" key="1">
    <source>
        <dbReference type="ARBA" id="ARBA00001938"/>
    </source>
</evidence>
<feature type="region of interest" description="Disordered" evidence="11">
    <location>
        <begin position="168"/>
        <end position="196"/>
    </location>
</feature>
<dbReference type="InterPro" id="IPR023213">
    <property type="entry name" value="CAT-like_dom_sf"/>
</dbReference>
<comment type="similarity">
    <text evidence="4">Belongs to the 2-oxoacid dehydrogenase family.</text>
</comment>
<evidence type="ECO:0000256" key="7">
    <source>
        <dbReference type="ARBA" id="ARBA00022823"/>
    </source>
</evidence>
<evidence type="ECO:0000256" key="11">
    <source>
        <dbReference type="SAM" id="MobiDB-lite"/>
    </source>
</evidence>
<keyword evidence="7" id="KW-0450">Lipoyl</keyword>